<dbReference type="PANTHER" id="PTHR31793:SF24">
    <property type="entry name" value="LONG-CHAIN ACYL-COA THIOESTERASE FADM"/>
    <property type="match status" value="1"/>
</dbReference>
<dbReference type="RefSeq" id="WP_122100413.1">
    <property type="nucleotide sequence ID" value="NZ_RFLY01000002.1"/>
</dbReference>
<name>A0A3M2HZH9_9GAMM</name>
<keyword evidence="2" id="KW-1185">Reference proteome</keyword>
<dbReference type="InterPro" id="IPR050563">
    <property type="entry name" value="4-hydroxybenzoyl-CoA_TE"/>
</dbReference>
<gene>
    <name evidence="1" type="ORF">EBB59_01615</name>
</gene>
<dbReference type="InterPro" id="IPR029069">
    <property type="entry name" value="HotDog_dom_sf"/>
</dbReference>
<dbReference type="Gene3D" id="3.10.129.10">
    <property type="entry name" value="Hotdog Thioesterase"/>
    <property type="match status" value="1"/>
</dbReference>
<dbReference type="PANTHER" id="PTHR31793">
    <property type="entry name" value="4-HYDROXYBENZOYL-COA THIOESTERASE FAMILY MEMBER"/>
    <property type="match status" value="1"/>
</dbReference>
<dbReference type="SUPFAM" id="SSF54637">
    <property type="entry name" value="Thioesterase/thiol ester dehydrase-isomerase"/>
    <property type="match status" value="1"/>
</dbReference>
<dbReference type="Pfam" id="PF13279">
    <property type="entry name" value="4HBT_2"/>
    <property type="match status" value="1"/>
</dbReference>
<reference evidence="1 2" key="1">
    <citation type="submission" date="2018-10" db="EMBL/GenBank/DDBJ databases">
        <title>Proposal of Lysobacter pythonis sp. nov. isolated from royal pythons (Python regius).</title>
        <authorList>
            <person name="Hans-Juergen B."/>
            <person name="Huptas C."/>
            <person name="Sandra B."/>
            <person name="Igor L."/>
            <person name="Joachim S."/>
            <person name="Siegfried S."/>
            <person name="Mareike W."/>
            <person name="Peter K."/>
        </authorList>
    </citation>
    <scope>NUCLEOTIDE SEQUENCE [LARGE SCALE GENOMIC DNA]</scope>
    <source>
        <strain evidence="1 2">4284/11</strain>
    </source>
</reference>
<dbReference type="EMBL" id="RFLY01000002">
    <property type="protein sequence ID" value="RMH94418.1"/>
    <property type="molecule type" value="Genomic_DNA"/>
</dbReference>
<organism evidence="1 2">
    <name type="scientific">Solilutibacter pythonis</name>
    <dbReference type="NCBI Taxonomy" id="2483112"/>
    <lineage>
        <taxon>Bacteria</taxon>
        <taxon>Pseudomonadati</taxon>
        <taxon>Pseudomonadota</taxon>
        <taxon>Gammaproteobacteria</taxon>
        <taxon>Lysobacterales</taxon>
        <taxon>Lysobacteraceae</taxon>
        <taxon>Solilutibacter</taxon>
    </lineage>
</organism>
<evidence type="ECO:0000313" key="2">
    <source>
        <dbReference type="Proteomes" id="UP000275012"/>
    </source>
</evidence>
<dbReference type="AlphaFoldDB" id="A0A3M2HZH9"/>
<proteinExistence type="predicted"/>
<dbReference type="GO" id="GO:0047617">
    <property type="term" value="F:fatty acyl-CoA hydrolase activity"/>
    <property type="evidence" value="ECO:0007669"/>
    <property type="project" value="TreeGrafter"/>
</dbReference>
<dbReference type="OrthoDB" id="9799036at2"/>
<dbReference type="CDD" id="cd00586">
    <property type="entry name" value="4HBT"/>
    <property type="match status" value="1"/>
</dbReference>
<protein>
    <submittedName>
        <fullName evidence="1">Acyl-CoA thioesterase</fullName>
    </submittedName>
</protein>
<accession>A0A3M2HZH9</accession>
<sequence length="141" mass="15687">MNDATPAHCYRMELSPRWGDLDAMNHVNNATYLRYLEEARIQWLNDQDTAWFDADNAPVLASATVNYRMPIEYPSRIAIELFALRIGTSSLTIGHRILDAGNGALHGDGHVVVVWIDRGSGKSSPLPEGIRRAAEKIARAE</sequence>
<dbReference type="Proteomes" id="UP000275012">
    <property type="component" value="Unassembled WGS sequence"/>
</dbReference>
<comment type="caution">
    <text evidence="1">The sequence shown here is derived from an EMBL/GenBank/DDBJ whole genome shotgun (WGS) entry which is preliminary data.</text>
</comment>
<evidence type="ECO:0000313" key="1">
    <source>
        <dbReference type="EMBL" id="RMH94418.1"/>
    </source>
</evidence>